<keyword evidence="3" id="KW-1185">Reference proteome</keyword>
<feature type="coiled-coil region" evidence="1">
    <location>
        <begin position="109"/>
        <end position="157"/>
    </location>
</feature>
<organism evidence="2 3">
    <name type="scientific">Mythimna separata</name>
    <name type="common">Oriental armyworm</name>
    <name type="synonym">Pseudaletia separata</name>
    <dbReference type="NCBI Taxonomy" id="271217"/>
    <lineage>
        <taxon>Eukaryota</taxon>
        <taxon>Metazoa</taxon>
        <taxon>Ecdysozoa</taxon>
        <taxon>Arthropoda</taxon>
        <taxon>Hexapoda</taxon>
        <taxon>Insecta</taxon>
        <taxon>Pterygota</taxon>
        <taxon>Neoptera</taxon>
        <taxon>Endopterygota</taxon>
        <taxon>Lepidoptera</taxon>
        <taxon>Glossata</taxon>
        <taxon>Ditrysia</taxon>
        <taxon>Noctuoidea</taxon>
        <taxon>Noctuidae</taxon>
        <taxon>Noctuinae</taxon>
        <taxon>Hadenini</taxon>
        <taxon>Mythimna</taxon>
    </lineage>
</organism>
<evidence type="ECO:0000256" key="1">
    <source>
        <dbReference type="SAM" id="Coils"/>
    </source>
</evidence>
<dbReference type="Proteomes" id="UP001231518">
    <property type="component" value="Chromosome 30"/>
</dbReference>
<reference evidence="2" key="1">
    <citation type="submission" date="2023-03" db="EMBL/GenBank/DDBJ databases">
        <title>Chromosome-level genomes of two armyworms, Mythimna separata and Mythimna loreyi, provide insights into the biosynthesis and reception of sex pheromones.</title>
        <authorList>
            <person name="Zhao H."/>
        </authorList>
    </citation>
    <scope>NUCLEOTIDE SEQUENCE</scope>
    <source>
        <strain evidence="2">BeijingLab</strain>
        <tissue evidence="2">Pupa</tissue>
    </source>
</reference>
<protein>
    <recommendedName>
        <fullName evidence="4">PHD-type domain-containing protein</fullName>
    </recommendedName>
</protein>
<name>A0AAD7Y9B5_MYTSE</name>
<dbReference type="InterPro" id="IPR011011">
    <property type="entry name" value="Znf_FYVE_PHD"/>
</dbReference>
<dbReference type="AlphaFoldDB" id="A0AAD7Y9B5"/>
<sequence>MPTAKCGGCAKFLSPIDAAKCNQCGGLYHRACVCLPTTGFIKSTWRCPECEKNRVRDNKADTPVRTRTALVEEHMSSEELMDTSTCTAAAEDTPIKFSPDFTIELRLFKEELRKEFHRLHQEFLQLRTEMAEIKDTLKASDQRMDNLEARVGSLELKLEQKVQPDRDGLDDVIGELRCQLNDRDQELLLNDIEVSGIPECRDESALHLVKVLGTKLGVSFDERDVVHAERVGSTRRNHVLSTSSISADPAAQRPRSIVMGVQVGNQTK</sequence>
<proteinExistence type="predicted"/>
<gene>
    <name evidence="2" type="ORF">PYW07_012805</name>
</gene>
<comment type="caution">
    <text evidence="2">The sequence shown here is derived from an EMBL/GenBank/DDBJ whole genome shotgun (WGS) entry which is preliminary data.</text>
</comment>
<dbReference type="EMBL" id="JARGEI010000028">
    <property type="protein sequence ID" value="KAJ8706727.1"/>
    <property type="molecule type" value="Genomic_DNA"/>
</dbReference>
<dbReference type="SUPFAM" id="SSF57903">
    <property type="entry name" value="FYVE/PHD zinc finger"/>
    <property type="match status" value="1"/>
</dbReference>
<evidence type="ECO:0000313" key="3">
    <source>
        <dbReference type="Proteomes" id="UP001231518"/>
    </source>
</evidence>
<evidence type="ECO:0000313" key="2">
    <source>
        <dbReference type="EMBL" id="KAJ8706727.1"/>
    </source>
</evidence>
<dbReference type="Gene3D" id="3.30.40.10">
    <property type="entry name" value="Zinc/RING finger domain, C3HC4 (zinc finger)"/>
    <property type="match status" value="1"/>
</dbReference>
<evidence type="ECO:0008006" key="4">
    <source>
        <dbReference type="Google" id="ProtNLM"/>
    </source>
</evidence>
<dbReference type="InterPro" id="IPR013083">
    <property type="entry name" value="Znf_RING/FYVE/PHD"/>
</dbReference>
<accession>A0AAD7Y9B5</accession>
<keyword evidence="1" id="KW-0175">Coiled coil</keyword>